<dbReference type="Proteomes" id="UP001597419">
    <property type="component" value="Unassembled WGS sequence"/>
</dbReference>
<accession>A0ABW5GSA6</accession>
<feature type="region of interest" description="Disordered" evidence="1">
    <location>
        <begin position="1"/>
        <end position="22"/>
    </location>
</feature>
<sequence length="45" mass="4596">MGPLSGVRAPLASRAPHARGTAPARQWAFACSVRVVHAGLPKCGS</sequence>
<name>A0ABW5GSA6_9PSEU</name>
<comment type="caution">
    <text evidence="2">The sequence shown here is derived from an EMBL/GenBank/DDBJ whole genome shotgun (WGS) entry which is preliminary data.</text>
</comment>
<reference evidence="3" key="1">
    <citation type="journal article" date="2019" name="Int. J. Syst. Evol. Microbiol.">
        <title>The Global Catalogue of Microorganisms (GCM) 10K type strain sequencing project: providing services to taxonomists for standard genome sequencing and annotation.</title>
        <authorList>
            <consortium name="The Broad Institute Genomics Platform"/>
            <consortium name="The Broad Institute Genome Sequencing Center for Infectious Disease"/>
            <person name="Wu L."/>
            <person name="Ma J."/>
        </authorList>
    </citation>
    <scope>NUCLEOTIDE SEQUENCE [LARGE SCALE GENOMIC DNA]</scope>
    <source>
        <strain evidence="3">CGMCC 4.7643</strain>
    </source>
</reference>
<evidence type="ECO:0000313" key="3">
    <source>
        <dbReference type="Proteomes" id="UP001597419"/>
    </source>
</evidence>
<protein>
    <submittedName>
        <fullName evidence="2">Uncharacterized protein</fullName>
    </submittedName>
</protein>
<evidence type="ECO:0000256" key="1">
    <source>
        <dbReference type="SAM" id="MobiDB-lite"/>
    </source>
</evidence>
<keyword evidence="3" id="KW-1185">Reference proteome</keyword>
<evidence type="ECO:0000313" key="2">
    <source>
        <dbReference type="EMBL" id="MFD2463674.1"/>
    </source>
</evidence>
<dbReference type="EMBL" id="JBHUKU010000022">
    <property type="protein sequence ID" value="MFD2463674.1"/>
    <property type="molecule type" value="Genomic_DNA"/>
</dbReference>
<gene>
    <name evidence="2" type="ORF">ACFSYJ_34015</name>
</gene>
<proteinExistence type="predicted"/>
<dbReference type="RefSeq" id="WP_345386671.1">
    <property type="nucleotide sequence ID" value="NZ_BAABHG010000001.1"/>
</dbReference>
<organism evidence="2 3">
    <name type="scientific">Amycolatopsis samaneae</name>
    <dbReference type="NCBI Taxonomy" id="664691"/>
    <lineage>
        <taxon>Bacteria</taxon>
        <taxon>Bacillati</taxon>
        <taxon>Actinomycetota</taxon>
        <taxon>Actinomycetes</taxon>
        <taxon>Pseudonocardiales</taxon>
        <taxon>Pseudonocardiaceae</taxon>
        <taxon>Amycolatopsis</taxon>
    </lineage>
</organism>